<feature type="transmembrane region" description="Helical" evidence="1">
    <location>
        <begin position="21"/>
        <end position="44"/>
    </location>
</feature>
<evidence type="ECO:0000256" key="1">
    <source>
        <dbReference type="SAM" id="Phobius"/>
    </source>
</evidence>
<feature type="domain" description="DUF6534" evidence="2">
    <location>
        <begin position="174"/>
        <end position="259"/>
    </location>
</feature>
<evidence type="ECO:0000313" key="4">
    <source>
        <dbReference type="Proteomes" id="UP000813824"/>
    </source>
</evidence>
<dbReference type="OrthoDB" id="3223377at2759"/>
<dbReference type="Pfam" id="PF20152">
    <property type="entry name" value="DUF6534"/>
    <property type="match status" value="1"/>
</dbReference>
<reference evidence="3" key="1">
    <citation type="journal article" date="2021" name="New Phytol.">
        <title>Evolutionary innovations through gain and loss of genes in the ectomycorrhizal Boletales.</title>
        <authorList>
            <person name="Wu G."/>
            <person name="Miyauchi S."/>
            <person name="Morin E."/>
            <person name="Kuo A."/>
            <person name="Drula E."/>
            <person name="Varga T."/>
            <person name="Kohler A."/>
            <person name="Feng B."/>
            <person name="Cao Y."/>
            <person name="Lipzen A."/>
            <person name="Daum C."/>
            <person name="Hundley H."/>
            <person name="Pangilinan J."/>
            <person name="Johnson J."/>
            <person name="Barry K."/>
            <person name="LaButti K."/>
            <person name="Ng V."/>
            <person name="Ahrendt S."/>
            <person name="Min B."/>
            <person name="Choi I.G."/>
            <person name="Park H."/>
            <person name="Plett J.M."/>
            <person name="Magnuson J."/>
            <person name="Spatafora J.W."/>
            <person name="Nagy L.G."/>
            <person name="Henrissat B."/>
            <person name="Grigoriev I.V."/>
            <person name="Yang Z.L."/>
            <person name="Xu J."/>
            <person name="Martin F.M."/>
        </authorList>
    </citation>
    <scope>NUCLEOTIDE SEQUENCE</scope>
    <source>
        <strain evidence="3">KKN 215</strain>
    </source>
</reference>
<comment type="caution">
    <text evidence="3">The sequence shown here is derived from an EMBL/GenBank/DDBJ whole genome shotgun (WGS) entry which is preliminary data.</text>
</comment>
<feature type="transmembrane region" description="Helical" evidence="1">
    <location>
        <begin position="95"/>
        <end position="115"/>
    </location>
</feature>
<dbReference type="PANTHER" id="PTHR40465">
    <property type="entry name" value="CHROMOSOME 1, WHOLE GENOME SHOTGUN SEQUENCE"/>
    <property type="match status" value="1"/>
</dbReference>
<sequence length="288" mass="31360">MSSHGIPHPQVPPHVAQITGPLLLGYFFNWLLAGALSVQAYVYYLGFPDDPLSQKGSVTVLYTLEILQLVLCTKDAFAEFGTGFGDADRLNSVGLLWFSVPVLSALIALIVQSFYAWKIWSSSKRIWVSAVIAVLSLAQCAAGIYDGVLSVHVGDLDELAKRHRSSTILRGAAAIACDVMIVISMFRQKSKPRPPARGPDRIISEISEAVIESGLLCTIFAALELGLFLGFRGTTYYYAPGLSLSKLYSNSLLALLNSRIPFSSLNFAEGRTRASVSTRMSFAEQSRM</sequence>
<feature type="transmembrane region" description="Helical" evidence="1">
    <location>
        <begin position="209"/>
        <end position="231"/>
    </location>
</feature>
<evidence type="ECO:0000313" key="3">
    <source>
        <dbReference type="EMBL" id="KAH8077726.1"/>
    </source>
</evidence>
<dbReference type="Proteomes" id="UP000813824">
    <property type="component" value="Unassembled WGS sequence"/>
</dbReference>
<dbReference type="PANTHER" id="PTHR40465:SF1">
    <property type="entry name" value="DUF6534 DOMAIN-CONTAINING PROTEIN"/>
    <property type="match status" value="1"/>
</dbReference>
<name>A0A8K0XKD1_9AGAR</name>
<dbReference type="AlphaFoldDB" id="A0A8K0XKD1"/>
<keyword evidence="1" id="KW-0472">Membrane</keyword>
<keyword evidence="1" id="KW-1133">Transmembrane helix</keyword>
<accession>A0A8K0XKD1</accession>
<evidence type="ECO:0000259" key="2">
    <source>
        <dbReference type="Pfam" id="PF20152"/>
    </source>
</evidence>
<proteinExistence type="predicted"/>
<organism evidence="3 4">
    <name type="scientific">Cristinia sonorae</name>
    <dbReference type="NCBI Taxonomy" id="1940300"/>
    <lineage>
        <taxon>Eukaryota</taxon>
        <taxon>Fungi</taxon>
        <taxon>Dikarya</taxon>
        <taxon>Basidiomycota</taxon>
        <taxon>Agaricomycotina</taxon>
        <taxon>Agaricomycetes</taxon>
        <taxon>Agaricomycetidae</taxon>
        <taxon>Agaricales</taxon>
        <taxon>Pleurotineae</taxon>
        <taxon>Stephanosporaceae</taxon>
        <taxon>Cristinia</taxon>
    </lineage>
</organism>
<dbReference type="EMBL" id="JAEVFJ010000062">
    <property type="protein sequence ID" value="KAH8077726.1"/>
    <property type="molecule type" value="Genomic_DNA"/>
</dbReference>
<gene>
    <name evidence="3" type="ORF">BXZ70DRAFT_962254</name>
</gene>
<dbReference type="InterPro" id="IPR045339">
    <property type="entry name" value="DUF6534"/>
</dbReference>
<feature type="transmembrane region" description="Helical" evidence="1">
    <location>
        <begin position="127"/>
        <end position="148"/>
    </location>
</feature>
<keyword evidence="4" id="KW-1185">Reference proteome</keyword>
<keyword evidence="1" id="KW-0812">Transmembrane</keyword>
<protein>
    <recommendedName>
        <fullName evidence="2">DUF6534 domain-containing protein</fullName>
    </recommendedName>
</protein>